<dbReference type="Pfam" id="PF25516">
    <property type="entry name" value="PTPase"/>
    <property type="match status" value="1"/>
</dbReference>
<dbReference type="Pfam" id="PF19568">
    <property type="entry name" value="Spore_III_AA"/>
    <property type="match status" value="1"/>
</dbReference>
<evidence type="ECO:0000256" key="2">
    <source>
        <dbReference type="ARBA" id="ARBA00022840"/>
    </source>
</evidence>
<reference evidence="5" key="1">
    <citation type="journal article" date="2019" name="Database">
        <title>The radish genome database (RadishGD): an integrated information resource for radish genomics.</title>
        <authorList>
            <person name="Yu H.J."/>
            <person name="Baek S."/>
            <person name="Lee Y.J."/>
            <person name="Cho A."/>
            <person name="Mun J.H."/>
        </authorList>
    </citation>
    <scope>NUCLEOTIDE SEQUENCE [LARGE SCALE GENOMIC DNA]</scope>
    <source>
        <strain evidence="5">cv. WK10039</strain>
    </source>
</reference>
<evidence type="ECO:0000256" key="1">
    <source>
        <dbReference type="ARBA" id="ARBA00022741"/>
    </source>
</evidence>
<dbReference type="InterPro" id="IPR003593">
    <property type="entry name" value="AAA+_ATPase"/>
</dbReference>
<accession>A0A9W3C2P1</accession>
<gene>
    <name evidence="6" type="primary">LOC108835855</name>
</gene>
<dbReference type="RefSeq" id="XP_056845733.1">
    <property type="nucleotide sequence ID" value="XM_056989753.1"/>
</dbReference>
<dbReference type="OrthoDB" id="26838at2759"/>
<evidence type="ECO:0000313" key="6">
    <source>
        <dbReference type="RefSeq" id="XP_056845733.1"/>
    </source>
</evidence>
<feature type="domain" description="AAA+ ATPase" evidence="4">
    <location>
        <begin position="208"/>
        <end position="339"/>
    </location>
</feature>
<dbReference type="InterPro" id="IPR034081">
    <property type="entry name" value="R3H_AAA"/>
</dbReference>
<evidence type="ECO:0000313" key="5">
    <source>
        <dbReference type="Proteomes" id="UP000504610"/>
    </source>
</evidence>
<dbReference type="GeneID" id="108835855"/>
<keyword evidence="2" id="KW-0067">ATP-binding</keyword>
<keyword evidence="1" id="KW-0547">Nucleotide-binding</keyword>
<evidence type="ECO:0000259" key="4">
    <source>
        <dbReference type="SMART" id="SM00382"/>
    </source>
</evidence>
<dbReference type="InterPro" id="IPR045735">
    <property type="entry name" value="Spore_III_AA_AAA+_ATPase"/>
</dbReference>
<feature type="compositionally biased region" description="Low complexity" evidence="3">
    <location>
        <begin position="51"/>
        <end position="65"/>
    </location>
</feature>
<dbReference type="InterPro" id="IPR058670">
    <property type="entry name" value="PTPase_dom"/>
</dbReference>
<dbReference type="CDD" id="cd00009">
    <property type="entry name" value="AAA"/>
    <property type="match status" value="1"/>
</dbReference>
<dbReference type="SUPFAM" id="SSF52540">
    <property type="entry name" value="P-loop containing nucleoside triphosphate hydrolases"/>
    <property type="match status" value="1"/>
</dbReference>
<keyword evidence="5" id="KW-1185">Reference proteome</keyword>
<dbReference type="FunFam" id="3.40.50.300:FF:001088">
    <property type="entry name" value="uncharacterized protein ycf45 isoform X2"/>
    <property type="match status" value="1"/>
</dbReference>
<dbReference type="AlphaFoldDB" id="A0A9W3C2P1"/>
<feature type="region of interest" description="Disordered" evidence="3">
    <location>
        <begin position="31"/>
        <end position="87"/>
    </location>
</feature>
<dbReference type="PANTHER" id="PTHR20953">
    <property type="entry name" value="KINASE-RELATED"/>
    <property type="match status" value="1"/>
</dbReference>
<feature type="region of interest" description="Disordered" evidence="3">
    <location>
        <begin position="653"/>
        <end position="683"/>
    </location>
</feature>
<reference evidence="6" key="2">
    <citation type="submission" date="2025-08" db="UniProtKB">
        <authorList>
            <consortium name="RefSeq"/>
        </authorList>
    </citation>
    <scope>IDENTIFICATION</scope>
    <source>
        <tissue evidence="6">Leaf</tissue>
    </source>
</reference>
<dbReference type="Proteomes" id="UP000504610">
    <property type="component" value="Chromosome 6"/>
</dbReference>
<dbReference type="GO" id="GO:0005524">
    <property type="term" value="F:ATP binding"/>
    <property type="evidence" value="ECO:0007669"/>
    <property type="project" value="UniProtKB-KW"/>
</dbReference>
<feature type="compositionally biased region" description="Low complexity" evidence="3">
    <location>
        <begin position="31"/>
        <end position="42"/>
    </location>
</feature>
<organism evidence="5 6">
    <name type="scientific">Raphanus sativus</name>
    <name type="common">Radish</name>
    <name type="synonym">Raphanus raphanistrum var. sativus</name>
    <dbReference type="NCBI Taxonomy" id="3726"/>
    <lineage>
        <taxon>Eukaryota</taxon>
        <taxon>Viridiplantae</taxon>
        <taxon>Streptophyta</taxon>
        <taxon>Embryophyta</taxon>
        <taxon>Tracheophyta</taxon>
        <taxon>Spermatophyta</taxon>
        <taxon>Magnoliopsida</taxon>
        <taxon>eudicotyledons</taxon>
        <taxon>Gunneridae</taxon>
        <taxon>Pentapetalae</taxon>
        <taxon>rosids</taxon>
        <taxon>malvids</taxon>
        <taxon>Brassicales</taxon>
        <taxon>Brassicaceae</taxon>
        <taxon>Brassiceae</taxon>
        <taxon>Raphanus</taxon>
    </lineage>
</organism>
<dbReference type="InterPro" id="IPR027417">
    <property type="entry name" value="P-loop_NTPase"/>
</dbReference>
<name>A0A9W3C2P1_RAPSA</name>
<dbReference type="CDD" id="cd02645">
    <property type="entry name" value="R3H_AAA"/>
    <property type="match status" value="1"/>
</dbReference>
<dbReference type="Gene3D" id="3.40.50.300">
    <property type="entry name" value="P-loop containing nucleotide triphosphate hydrolases"/>
    <property type="match status" value="1"/>
</dbReference>
<sequence>MRALNSRLVLIDINSSWQASRRLISATATAFSSSSSSSSSSFRRTRGARQRIASSKSPASPSPIRRPSDKFSFDARPPPADSDTSGPISTVELDAFLEILPPATRKELIKHESLGELIEVVMDLGRKPLARFPTGDWVISETPVTQQDLKLAVSKVGDFSDDNRSGINRSLHRISAIRNRKLQIIGLTCRVGRVVSGSAEIIRDLIEGGGSILVIGSPGVGKTTLIREIARMLADEHRKRVVIVDTSNEIGGDGDVPHSGIGRARRMQVPNVNLQHDVMIEAVENHMPETIIIDEIGTELEALAASTIAQRGVQLVATAHGMTIDNIIKNPSLQLLIGGIESVTLGDEEARKRKVQKTILERKGPPTFTCAVEMISRTECRVHQRLDVTVDAILAGKSAPCEIRKLRGGEDDVPHKLVTPIPLESLEEEPAPLLNIDFASEVLSDDEDEDLDFLPTPYKKASSNISKSQRSSPVHVYTYNVLEADLLQVAEVMGLEEDIEVTDDVGEADVILASSSELKQNPSIRRVAKLHKLPIFVIKSTTMAQMVKAVRMILGRESFGSAPITIEKSSVDDIEIKDDAPESKPSLEELDALEEVRLAIEYIVIPGGEPVELLPRRSDIIVRQLELVESYQLAVENLGTHLNPRLQILPRRSTKKMLPSSSAKKAADDNMGKTATRLPFLED</sequence>
<protein>
    <submittedName>
        <fullName evidence="6">Protein SEEDLING PLASTID DEVELOPMENT 1</fullName>
    </submittedName>
</protein>
<proteinExistence type="predicted"/>
<evidence type="ECO:0000256" key="3">
    <source>
        <dbReference type="SAM" id="MobiDB-lite"/>
    </source>
</evidence>
<dbReference type="SMART" id="SM00382">
    <property type="entry name" value="AAA"/>
    <property type="match status" value="1"/>
</dbReference>
<dbReference type="KEGG" id="rsz:108835855"/>
<dbReference type="PANTHER" id="PTHR20953:SF14">
    <property type="entry name" value="PROTEIN SEEDLING PLASTID DEVELOPMENT 1"/>
    <property type="match status" value="1"/>
</dbReference>